<dbReference type="InterPro" id="IPR011021">
    <property type="entry name" value="Arrestin-like_N"/>
</dbReference>
<evidence type="ECO:0000256" key="2">
    <source>
        <dbReference type="SAM" id="MobiDB-lite"/>
    </source>
</evidence>
<feature type="region of interest" description="Disordered" evidence="2">
    <location>
        <begin position="334"/>
        <end position="397"/>
    </location>
</feature>
<dbReference type="GO" id="GO:0005737">
    <property type="term" value="C:cytoplasm"/>
    <property type="evidence" value="ECO:0007669"/>
    <property type="project" value="TreeGrafter"/>
</dbReference>
<feature type="compositionally biased region" description="Polar residues" evidence="2">
    <location>
        <begin position="334"/>
        <end position="350"/>
    </location>
</feature>
<dbReference type="OrthoDB" id="2333384at2759"/>
<evidence type="ECO:0000313" key="3">
    <source>
        <dbReference type="EMBL" id="CAB4010251.1"/>
    </source>
</evidence>
<proteinExistence type="inferred from homology"/>
<dbReference type="PANTHER" id="PTHR11188:SF17">
    <property type="entry name" value="FI21816P1"/>
    <property type="match status" value="1"/>
</dbReference>
<protein>
    <submittedName>
        <fullName evidence="3">Arrestin domain-containing 3-like</fullName>
    </submittedName>
</protein>
<reference evidence="3" key="1">
    <citation type="submission" date="2020-04" db="EMBL/GenBank/DDBJ databases">
        <authorList>
            <person name="Alioto T."/>
            <person name="Alioto T."/>
            <person name="Gomez Garrido J."/>
        </authorList>
    </citation>
    <scope>NUCLEOTIDE SEQUENCE</scope>
    <source>
        <strain evidence="3">A484AB</strain>
    </source>
</reference>
<organism evidence="3 4">
    <name type="scientific">Paramuricea clavata</name>
    <name type="common">Red gorgonian</name>
    <name type="synonym">Violescent sea-whip</name>
    <dbReference type="NCBI Taxonomy" id="317549"/>
    <lineage>
        <taxon>Eukaryota</taxon>
        <taxon>Metazoa</taxon>
        <taxon>Cnidaria</taxon>
        <taxon>Anthozoa</taxon>
        <taxon>Octocorallia</taxon>
        <taxon>Malacalcyonacea</taxon>
        <taxon>Plexauridae</taxon>
        <taxon>Paramuricea</taxon>
    </lineage>
</organism>
<accession>A0A7D9IJJ8</accession>
<dbReference type="InterPro" id="IPR014752">
    <property type="entry name" value="Arrestin-like_C"/>
</dbReference>
<comment type="similarity">
    <text evidence="1">Belongs to the arrestin family.</text>
</comment>
<evidence type="ECO:0000256" key="1">
    <source>
        <dbReference type="ARBA" id="ARBA00005298"/>
    </source>
</evidence>
<name>A0A7D9IJJ8_PARCT</name>
<dbReference type="AlphaFoldDB" id="A0A7D9IJJ8"/>
<dbReference type="Proteomes" id="UP001152795">
    <property type="component" value="Unassembled WGS sequence"/>
</dbReference>
<keyword evidence="4" id="KW-1185">Reference proteome</keyword>
<dbReference type="Gene3D" id="2.60.40.640">
    <property type="match status" value="2"/>
</dbReference>
<dbReference type="Pfam" id="PF02752">
    <property type="entry name" value="Arrestin_C"/>
    <property type="match status" value="1"/>
</dbReference>
<dbReference type="Pfam" id="PF00339">
    <property type="entry name" value="Arrestin_N"/>
    <property type="match status" value="1"/>
</dbReference>
<dbReference type="SMART" id="SM01017">
    <property type="entry name" value="Arrestin_C"/>
    <property type="match status" value="1"/>
</dbReference>
<evidence type="ECO:0000313" key="4">
    <source>
        <dbReference type="Proteomes" id="UP001152795"/>
    </source>
</evidence>
<dbReference type="SUPFAM" id="SSF81296">
    <property type="entry name" value="E set domains"/>
    <property type="match status" value="2"/>
</dbReference>
<dbReference type="InterPro" id="IPR014756">
    <property type="entry name" value="Ig_E-set"/>
</dbReference>
<dbReference type="EMBL" id="CACRXK020006723">
    <property type="protein sequence ID" value="CAB4010251.1"/>
    <property type="molecule type" value="Genomic_DNA"/>
</dbReference>
<dbReference type="GO" id="GO:0015031">
    <property type="term" value="P:protein transport"/>
    <property type="evidence" value="ECO:0007669"/>
    <property type="project" value="TreeGrafter"/>
</dbReference>
<comment type="caution">
    <text evidence="3">The sequence shown here is derived from an EMBL/GenBank/DDBJ whole genome shotgun (WGS) entry which is preliminary data.</text>
</comment>
<dbReference type="InterPro" id="IPR050357">
    <property type="entry name" value="Arrestin_domain-protein"/>
</dbReference>
<dbReference type="InterPro" id="IPR011022">
    <property type="entry name" value="Arrestin_C-like"/>
</dbReference>
<sequence length="397" mass="44451">MPRFDVNFADPKRYFYPGETVAGTLTVRVDEPMRTKKITLEFEGKSHVSWMTGHGKDSKFHWNSEVYFKHKDILLPPTSPPEEGIPLQVGDYTYPFQYQLPKSLPPSFIAPITSGYVQYCMNVTVEDIELSAPHHPDSQIHFKVVPTPVDLNETPQLLEPRSETVEKFLCCLCCESGPIRLRAELQKQAFQGGEHLVFSFEHDNKTTNKSLRKVEARLMQRVTFYSSSREETQEFTISSEVLSEDVPPGSEGAWKDASLTIPPDTEPNFECKCMLVEYYFEVSVDIESAFDPKVIFPITIVNGVRTTQPGLMGAENGISNADTVVYHSEYLSQTADLPPSSGQSSGLESQPANHLPPAHPPPPYSAHSPPSNLHNRPPSMPAIIQQPPSLENKDFIS</sequence>
<dbReference type="PANTHER" id="PTHR11188">
    <property type="entry name" value="ARRESTIN DOMAIN CONTAINING PROTEIN"/>
    <property type="match status" value="1"/>
</dbReference>
<gene>
    <name evidence="3" type="ORF">PACLA_8A049230</name>
</gene>